<organism evidence="3 4">
    <name type="scientific">Bifidobacterium tibiigranuli</name>
    <dbReference type="NCBI Taxonomy" id="2172043"/>
    <lineage>
        <taxon>Bacteria</taxon>
        <taxon>Bacillati</taxon>
        <taxon>Actinomycetota</taxon>
        <taxon>Actinomycetes</taxon>
        <taxon>Bifidobacteriales</taxon>
        <taxon>Bifidobacteriaceae</taxon>
        <taxon>Bifidobacterium</taxon>
    </lineage>
</organism>
<dbReference type="Proteomes" id="UP000325415">
    <property type="component" value="Unassembled WGS sequence"/>
</dbReference>
<evidence type="ECO:0000313" key="3">
    <source>
        <dbReference type="EMBL" id="KAE8129220.1"/>
    </source>
</evidence>
<protein>
    <submittedName>
        <fullName evidence="3">Uncharacterized protein</fullName>
    </submittedName>
</protein>
<comment type="caution">
    <text evidence="3">The sequence shown here is derived from an EMBL/GenBank/DDBJ whole genome shotgun (WGS) entry which is preliminary data.</text>
</comment>
<evidence type="ECO:0000256" key="2">
    <source>
        <dbReference type="SAM" id="Phobius"/>
    </source>
</evidence>
<feature type="transmembrane region" description="Helical" evidence="2">
    <location>
        <begin position="49"/>
        <end position="68"/>
    </location>
</feature>
<evidence type="ECO:0000313" key="4">
    <source>
        <dbReference type="Proteomes" id="UP000325415"/>
    </source>
</evidence>
<sequence>MTSALLVGLQMHAQAVALIWLSAPVVALTAALGGVIFVDSGSIEPAKALVVALVALSLPGALITSASGNQSYSERGARSGGAHHRTAERAAAAAVQ</sequence>
<dbReference type="RefSeq" id="WP_152580426.1">
    <property type="nucleotide sequence ID" value="NZ_JALCCS010000008.1"/>
</dbReference>
<keyword evidence="2" id="KW-0812">Transmembrane</keyword>
<feature type="transmembrane region" description="Helical" evidence="2">
    <location>
        <begin position="15"/>
        <end position="37"/>
    </location>
</feature>
<keyword evidence="2" id="KW-0472">Membrane</keyword>
<name>A0A5N6S411_9BIFI</name>
<dbReference type="EMBL" id="QDAG01000003">
    <property type="protein sequence ID" value="KAE8129220.1"/>
    <property type="molecule type" value="Genomic_DNA"/>
</dbReference>
<dbReference type="GeneID" id="78126833"/>
<keyword evidence="4" id="KW-1185">Reference proteome</keyword>
<evidence type="ECO:0000256" key="1">
    <source>
        <dbReference type="SAM" id="MobiDB-lite"/>
    </source>
</evidence>
<gene>
    <name evidence="3" type="ORF">DDE84_03895</name>
</gene>
<dbReference type="AlphaFoldDB" id="A0A5N6S411"/>
<proteinExistence type="predicted"/>
<accession>A0A5N6S411</accession>
<feature type="region of interest" description="Disordered" evidence="1">
    <location>
        <begin position="66"/>
        <end position="96"/>
    </location>
</feature>
<reference evidence="3 4" key="1">
    <citation type="submission" date="2018-04" db="EMBL/GenBank/DDBJ databases">
        <authorList>
            <person name="Eckel V.P."/>
            <person name="Vogel R.F."/>
        </authorList>
    </citation>
    <scope>NUCLEOTIDE SEQUENCE [LARGE SCALE GENOMIC DNA]</scope>
    <source>
        <strain evidence="4">TMW 2.1764</strain>
    </source>
</reference>
<keyword evidence="2" id="KW-1133">Transmembrane helix</keyword>